<proteinExistence type="predicted"/>
<sequence length="168" mass="18123">MAALIRRATADDVQGIATVQVRSWQAAYRGQLPQAFLDALVPEQRFAHWDHYVGLADWPRTGTLVAVDGSEVVGFVQFSPSAEPDTGDLNAIYVLPSAWGTGAGRGLMAGTVAAFAEAGFRRATLWVLESNERARRFYAAAGWAPDGVEQQDTVAGVLVNEVRYAVDL</sequence>
<dbReference type="InterPro" id="IPR000182">
    <property type="entry name" value="GNAT_dom"/>
</dbReference>
<accession>A0A8J3YKV5</accession>
<dbReference type="InterPro" id="IPR016181">
    <property type="entry name" value="Acyl_CoA_acyltransferase"/>
</dbReference>
<dbReference type="SUPFAM" id="SSF55729">
    <property type="entry name" value="Acyl-CoA N-acyltransferases (Nat)"/>
    <property type="match status" value="1"/>
</dbReference>
<dbReference type="GO" id="GO:0016747">
    <property type="term" value="F:acyltransferase activity, transferring groups other than amino-acyl groups"/>
    <property type="evidence" value="ECO:0007669"/>
    <property type="project" value="InterPro"/>
</dbReference>
<comment type="caution">
    <text evidence="4">The sequence shown here is derived from an EMBL/GenBank/DDBJ whole genome shotgun (WGS) entry which is preliminary data.</text>
</comment>
<dbReference type="CDD" id="cd04301">
    <property type="entry name" value="NAT_SF"/>
    <property type="match status" value="1"/>
</dbReference>
<name>A0A8J3YKV5_9ACTN</name>
<dbReference type="EMBL" id="BOPF01000013">
    <property type="protein sequence ID" value="GIJ47041.1"/>
    <property type="molecule type" value="Genomic_DNA"/>
</dbReference>
<evidence type="ECO:0000313" key="4">
    <source>
        <dbReference type="EMBL" id="GIJ47041.1"/>
    </source>
</evidence>
<evidence type="ECO:0000256" key="1">
    <source>
        <dbReference type="ARBA" id="ARBA00022679"/>
    </source>
</evidence>
<keyword evidence="2" id="KW-0012">Acyltransferase</keyword>
<evidence type="ECO:0000256" key="2">
    <source>
        <dbReference type="ARBA" id="ARBA00023315"/>
    </source>
</evidence>
<organism evidence="4 5">
    <name type="scientific">Virgisporangium aliadipatigenens</name>
    <dbReference type="NCBI Taxonomy" id="741659"/>
    <lineage>
        <taxon>Bacteria</taxon>
        <taxon>Bacillati</taxon>
        <taxon>Actinomycetota</taxon>
        <taxon>Actinomycetes</taxon>
        <taxon>Micromonosporales</taxon>
        <taxon>Micromonosporaceae</taxon>
        <taxon>Virgisporangium</taxon>
    </lineage>
</organism>
<dbReference type="AlphaFoldDB" id="A0A8J3YKV5"/>
<keyword evidence="1" id="KW-0808">Transferase</keyword>
<keyword evidence="5" id="KW-1185">Reference proteome</keyword>
<evidence type="ECO:0000313" key="5">
    <source>
        <dbReference type="Proteomes" id="UP000619260"/>
    </source>
</evidence>
<dbReference type="Pfam" id="PF00583">
    <property type="entry name" value="Acetyltransf_1"/>
    <property type="match status" value="1"/>
</dbReference>
<dbReference type="PANTHER" id="PTHR43877">
    <property type="entry name" value="AMINOALKYLPHOSPHONATE N-ACETYLTRANSFERASE-RELATED-RELATED"/>
    <property type="match status" value="1"/>
</dbReference>
<dbReference type="PROSITE" id="PS51186">
    <property type="entry name" value="GNAT"/>
    <property type="match status" value="1"/>
</dbReference>
<gene>
    <name evidence="4" type="ORF">Val02_39270</name>
</gene>
<dbReference type="Proteomes" id="UP000619260">
    <property type="component" value="Unassembled WGS sequence"/>
</dbReference>
<reference evidence="4" key="1">
    <citation type="submission" date="2021-01" db="EMBL/GenBank/DDBJ databases">
        <title>Whole genome shotgun sequence of Virgisporangium aliadipatigenens NBRC 105644.</title>
        <authorList>
            <person name="Komaki H."/>
            <person name="Tamura T."/>
        </authorList>
    </citation>
    <scope>NUCLEOTIDE SEQUENCE</scope>
    <source>
        <strain evidence="4">NBRC 105644</strain>
    </source>
</reference>
<feature type="domain" description="N-acetyltransferase" evidence="3">
    <location>
        <begin position="3"/>
        <end position="168"/>
    </location>
</feature>
<evidence type="ECO:0000259" key="3">
    <source>
        <dbReference type="PROSITE" id="PS51186"/>
    </source>
</evidence>
<dbReference type="PANTHER" id="PTHR43877:SF2">
    <property type="entry name" value="AMINOALKYLPHOSPHONATE N-ACETYLTRANSFERASE-RELATED"/>
    <property type="match status" value="1"/>
</dbReference>
<protein>
    <submittedName>
        <fullName evidence="4">N-acetyltransferase</fullName>
    </submittedName>
</protein>
<dbReference type="InterPro" id="IPR050832">
    <property type="entry name" value="Bact_Acetyltransf"/>
</dbReference>
<dbReference type="Gene3D" id="3.40.630.30">
    <property type="match status" value="1"/>
</dbReference>
<dbReference type="RefSeq" id="WP_203900559.1">
    <property type="nucleotide sequence ID" value="NZ_BOPF01000013.1"/>
</dbReference>